<keyword evidence="2" id="KW-1185">Reference proteome</keyword>
<sequence>MAPKRKSDGECAPPSAAVVACEFCGKTFKARGLKLHQSKCPSKGGKGVPPPSSCFPSLNANAFAVVLGFLGNQSLVKLQSVTGAQYPGSDALVSSICCPCGGDELAVAKGFCLACNQARDVTFRETVTTTEARRLYGIHDINAVPHRTFTVYRRGYYSLFRHSDLNRYAQRVFGSKRAWIEMLARKVKRQRKLQATKQKAAEEHRAFMATFPDCFAQFHAEHGTGCDVEQIPQQFERYELMVAALVERDLKTDCTSSTTKEYVLNGHGETEQIADAIVDAAKAEAFLKTLPAAFRSFLGPSASHTAKKRIVEQHERYDALKEAHATRNFAFHPDSIPCREYIMEGKGEVVDAVDTMEEMQFLSAHTSYERQCSLVLPQRDRRNCDFYDNDDNVYNCDAAWIPESMLHALREKVKIKVRDRFLRNSRGLTLPRKWQRMLHPTSSGSPAC</sequence>
<reference evidence="1" key="1">
    <citation type="submission" date="2021-02" db="EMBL/GenBank/DDBJ databases">
        <authorList>
            <person name="Palmer J.M."/>
        </authorList>
    </citation>
    <scope>NUCLEOTIDE SEQUENCE</scope>
    <source>
        <strain evidence="1">SCRP734</strain>
    </source>
</reference>
<dbReference type="Proteomes" id="UP000694044">
    <property type="component" value="Unassembled WGS sequence"/>
</dbReference>
<proteinExistence type="predicted"/>
<organism evidence="1 2">
    <name type="scientific">Phytophthora pseudosyringae</name>
    <dbReference type="NCBI Taxonomy" id="221518"/>
    <lineage>
        <taxon>Eukaryota</taxon>
        <taxon>Sar</taxon>
        <taxon>Stramenopiles</taxon>
        <taxon>Oomycota</taxon>
        <taxon>Peronosporomycetes</taxon>
        <taxon>Peronosporales</taxon>
        <taxon>Peronosporaceae</taxon>
        <taxon>Phytophthora</taxon>
    </lineage>
</organism>
<accession>A0A8T1W107</accession>
<dbReference type="AlphaFoldDB" id="A0A8T1W107"/>
<comment type="caution">
    <text evidence="1">The sequence shown here is derived from an EMBL/GenBank/DDBJ whole genome shotgun (WGS) entry which is preliminary data.</text>
</comment>
<protein>
    <submittedName>
        <fullName evidence="1">Uncharacterized protein</fullName>
    </submittedName>
</protein>
<dbReference type="OrthoDB" id="10551053at2759"/>
<evidence type="ECO:0000313" key="2">
    <source>
        <dbReference type="Proteomes" id="UP000694044"/>
    </source>
</evidence>
<dbReference type="PROSITE" id="PS51257">
    <property type="entry name" value="PROKAR_LIPOPROTEIN"/>
    <property type="match status" value="1"/>
</dbReference>
<dbReference type="EMBL" id="JAGDFM010000087">
    <property type="protein sequence ID" value="KAG7387031.1"/>
    <property type="molecule type" value="Genomic_DNA"/>
</dbReference>
<evidence type="ECO:0000313" key="1">
    <source>
        <dbReference type="EMBL" id="KAG7387031.1"/>
    </source>
</evidence>
<name>A0A8T1W107_9STRA</name>
<gene>
    <name evidence="1" type="ORF">PHYPSEUDO_014811</name>
</gene>